<dbReference type="Pfam" id="PF00095">
    <property type="entry name" value="WAP"/>
    <property type="match status" value="2"/>
</dbReference>
<sequence>MTARMYFSLIAVFFCLFGYFSIARAIQRRTTVDGFCPERLMVEPSHRGCSSDEDCPGGHKCCRFEFGPVCVLPVFMKPGQCPIPEMIPLCADSCFNDGQCPATQKCCPTTGGFACSEPRGQGRGQATCHGNGSGQGSGYGQGAGQGSGYGQGAGQGSGYGQGAGQGAGQGSGYGQDLYCVT</sequence>
<dbReference type="PANTHER" id="PTHR19441:SF95">
    <property type="entry name" value="PERLWAPIN ISOFORM X1"/>
    <property type="match status" value="1"/>
</dbReference>
<accession>A0A6P6NWJ7</accession>
<evidence type="ECO:0000256" key="1">
    <source>
        <dbReference type="SAM" id="SignalP"/>
    </source>
</evidence>
<dbReference type="PROSITE" id="PS51390">
    <property type="entry name" value="WAP"/>
    <property type="match status" value="1"/>
</dbReference>
<feature type="domain" description="WAP" evidence="2">
    <location>
        <begin position="74"/>
        <end position="119"/>
    </location>
</feature>
<evidence type="ECO:0000259" key="2">
    <source>
        <dbReference type="PROSITE" id="PS51390"/>
    </source>
</evidence>
<dbReference type="KEGG" id="caua:113091664"/>
<feature type="signal peptide" evidence="1">
    <location>
        <begin position="1"/>
        <end position="25"/>
    </location>
</feature>
<evidence type="ECO:0000313" key="4">
    <source>
        <dbReference type="RefSeq" id="XP_026113050.1"/>
    </source>
</evidence>
<protein>
    <submittedName>
        <fullName evidence="4">GPI-anchored CFEM domain protein A-like</fullName>
    </submittedName>
</protein>
<proteinExistence type="predicted"/>
<dbReference type="SMART" id="SM00217">
    <property type="entry name" value="WAP"/>
    <property type="match status" value="2"/>
</dbReference>
<dbReference type="RefSeq" id="XP_026113050.1">
    <property type="nucleotide sequence ID" value="XM_026257265.1"/>
</dbReference>
<keyword evidence="3" id="KW-1185">Reference proteome</keyword>
<dbReference type="Proteomes" id="UP000515129">
    <property type="component" value="Unplaced"/>
</dbReference>
<dbReference type="InterPro" id="IPR036645">
    <property type="entry name" value="Elafin-like_sf"/>
</dbReference>
<keyword evidence="1" id="KW-0732">Signal</keyword>
<name>A0A6P6NWJ7_CARAU</name>
<dbReference type="AlphaFoldDB" id="A0A6P6NWJ7"/>
<dbReference type="GO" id="GO:0045087">
    <property type="term" value="P:innate immune response"/>
    <property type="evidence" value="ECO:0007669"/>
    <property type="project" value="TreeGrafter"/>
</dbReference>
<dbReference type="SUPFAM" id="SSF57256">
    <property type="entry name" value="Elafin-like"/>
    <property type="match status" value="2"/>
</dbReference>
<dbReference type="GO" id="GO:0004867">
    <property type="term" value="F:serine-type endopeptidase inhibitor activity"/>
    <property type="evidence" value="ECO:0007669"/>
    <property type="project" value="TreeGrafter"/>
</dbReference>
<dbReference type="GO" id="GO:0005615">
    <property type="term" value="C:extracellular space"/>
    <property type="evidence" value="ECO:0007669"/>
    <property type="project" value="TreeGrafter"/>
</dbReference>
<gene>
    <name evidence="4" type="primary">LOC113091664</name>
</gene>
<dbReference type="PANTHER" id="PTHR19441">
    <property type="entry name" value="WHEY ACDIC PROTEIN WAP"/>
    <property type="match status" value="1"/>
</dbReference>
<dbReference type="OrthoDB" id="4473401at2759"/>
<reference evidence="4" key="1">
    <citation type="submission" date="2025-08" db="UniProtKB">
        <authorList>
            <consortium name="RefSeq"/>
        </authorList>
    </citation>
    <scope>IDENTIFICATION</scope>
    <source>
        <strain evidence="4">Wakin</strain>
        <tissue evidence="4">Muscle</tissue>
    </source>
</reference>
<organism evidence="3 4">
    <name type="scientific">Carassius auratus</name>
    <name type="common">Goldfish</name>
    <dbReference type="NCBI Taxonomy" id="7957"/>
    <lineage>
        <taxon>Eukaryota</taxon>
        <taxon>Metazoa</taxon>
        <taxon>Chordata</taxon>
        <taxon>Craniata</taxon>
        <taxon>Vertebrata</taxon>
        <taxon>Euteleostomi</taxon>
        <taxon>Actinopterygii</taxon>
        <taxon>Neopterygii</taxon>
        <taxon>Teleostei</taxon>
        <taxon>Ostariophysi</taxon>
        <taxon>Cypriniformes</taxon>
        <taxon>Cyprinidae</taxon>
        <taxon>Cyprininae</taxon>
        <taxon>Carassius</taxon>
    </lineage>
</organism>
<feature type="chain" id="PRO_5028484768" evidence="1">
    <location>
        <begin position="26"/>
        <end position="181"/>
    </location>
</feature>
<dbReference type="InterPro" id="IPR050514">
    <property type="entry name" value="WAP_four-disulfide_core"/>
</dbReference>
<dbReference type="Gene3D" id="4.10.75.10">
    <property type="entry name" value="Elafin-like"/>
    <property type="match status" value="2"/>
</dbReference>
<dbReference type="InterPro" id="IPR008197">
    <property type="entry name" value="WAP_dom"/>
</dbReference>
<evidence type="ECO:0000313" key="3">
    <source>
        <dbReference type="Proteomes" id="UP000515129"/>
    </source>
</evidence>
<dbReference type="GO" id="GO:0019731">
    <property type="term" value="P:antibacterial humoral response"/>
    <property type="evidence" value="ECO:0007669"/>
    <property type="project" value="TreeGrafter"/>
</dbReference>
<dbReference type="GeneID" id="113091664"/>